<feature type="domain" description="Acyltransferase 3" evidence="2">
    <location>
        <begin position="12"/>
        <end position="325"/>
    </location>
</feature>
<feature type="transmembrane region" description="Helical" evidence="1">
    <location>
        <begin position="12"/>
        <end position="31"/>
    </location>
</feature>
<proteinExistence type="predicted"/>
<dbReference type="RefSeq" id="WP_085357620.1">
    <property type="nucleotide sequence ID" value="NZ_NAFC01000126.1"/>
</dbReference>
<dbReference type="EMBL" id="NAFI01000140">
    <property type="protein sequence ID" value="OSJ17632.1"/>
    <property type="molecule type" value="Genomic_DNA"/>
</dbReference>
<dbReference type="GO" id="GO:0000271">
    <property type="term" value="P:polysaccharide biosynthetic process"/>
    <property type="evidence" value="ECO:0007669"/>
    <property type="project" value="TreeGrafter"/>
</dbReference>
<name>A0A1X3G4A4_9BRAD</name>
<feature type="transmembrane region" description="Helical" evidence="1">
    <location>
        <begin position="43"/>
        <end position="62"/>
    </location>
</feature>
<evidence type="ECO:0000256" key="1">
    <source>
        <dbReference type="SAM" id="Phobius"/>
    </source>
</evidence>
<dbReference type="GO" id="GO:0016747">
    <property type="term" value="F:acyltransferase activity, transferring groups other than amino-acyl groups"/>
    <property type="evidence" value="ECO:0007669"/>
    <property type="project" value="InterPro"/>
</dbReference>
<feature type="transmembrane region" description="Helical" evidence="1">
    <location>
        <begin position="250"/>
        <end position="272"/>
    </location>
</feature>
<dbReference type="OrthoDB" id="9796461at2"/>
<keyword evidence="3" id="KW-0012">Acyltransferase</keyword>
<feature type="transmembrane region" description="Helical" evidence="1">
    <location>
        <begin position="161"/>
        <end position="183"/>
    </location>
</feature>
<dbReference type="Pfam" id="PF01757">
    <property type="entry name" value="Acyl_transf_3"/>
    <property type="match status" value="1"/>
</dbReference>
<evidence type="ECO:0000313" key="3">
    <source>
        <dbReference type="EMBL" id="OSJ17632.1"/>
    </source>
</evidence>
<dbReference type="PANTHER" id="PTHR23028:SF131">
    <property type="entry name" value="BLR2367 PROTEIN"/>
    <property type="match status" value="1"/>
</dbReference>
<comment type="caution">
    <text evidence="3">The sequence shown here is derived from an EMBL/GenBank/DDBJ whole genome shotgun (WGS) entry which is preliminary data.</text>
</comment>
<dbReference type="GO" id="GO:0016020">
    <property type="term" value="C:membrane"/>
    <property type="evidence" value="ECO:0007669"/>
    <property type="project" value="TreeGrafter"/>
</dbReference>
<sequence length="390" mass="43430">MEANEARRFVVLDFYRFVAALGVFIFHLKTIDSGIAPIWNGSYGLFVDMFFILSGFVISYSYPSDARGLKAYSRFMIRRIARIYPLHFLTLLVFVLLIGFGLDRSARSTPLDFLYNLVLLQAWGVTDHLSFNSPSWSISAEFFCYLIFPLLMLLARKVHPLVLAAIVAALYLVLAHGHLPIWQERSQMYGANYDYGMLRALPSFLNGILLAILFRLSHPYRQKPVVFAGVALFGISVLVLNIFAKPDLAIILFSCAILLTAVGESAFVQIPGSRLLGRLGNTSYSIYMLHDAVLIAVFKPLWTALGLRPDQFGLFALACCAILTIIADRTYAYFENPARRLINRAADIGFGSPRNVQSSAKTSVTSKTSVTNTSATKTSVRFDETEQAAN</sequence>
<evidence type="ECO:0000313" key="4">
    <source>
        <dbReference type="Proteomes" id="UP000193553"/>
    </source>
</evidence>
<protein>
    <submittedName>
        <fullName evidence="3">Acyltransferase</fullName>
    </submittedName>
</protein>
<feature type="transmembrane region" description="Helical" evidence="1">
    <location>
        <begin position="284"/>
        <end position="302"/>
    </location>
</feature>
<feature type="transmembrane region" description="Helical" evidence="1">
    <location>
        <begin position="195"/>
        <end position="213"/>
    </location>
</feature>
<feature type="transmembrane region" description="Helical" evidence="1">
    <location>
        <begin position="225"/>
        <end position="244"/>
    </location>
</feature>
<reference evidence="3 4" key="1">
    <citation type="submission" date="2017-03" db="EMBL/GenBank/DDBJ databases">
        <title>Whole genome sequences of fourteen strains of Bradyrhizobium canariense and one strain of Bradyrhizobium japonicum isolated from Lupinus (Papilionoideae: Genisteae) species in Algeria.</title>
        <authorList>
            <person name="Crovadore J."/>
            <person name="Chekireb D."/>
            <person name="Brachmann A."/>
            <person name="Chablais R."/>
            <person name="Cochard B."/>
            <person name="Lefort F."/>
        </authorList>
    </citation>
    <scope>NUCLEOTIDE SEQUENCE [LARGE SCALE GENOMIC DNA]</scope>
    <source>
        <strain evidence="3 4">UBMA195</strain>
    </source>
</reference>
<dbReference type="Proteomes" id="UP000193553">
    <property type="component" value="Unassembled WGS sequence"/>
</dbReference>
<dbReference type="AlphaFoldDB" id="A0A1X3G4A4"/>
<dbReference type="InterPro" id="IPR050879">
    <property type="entry name" value="Acyltransferase_3"/>
</dbReference>
<dbReference type="PANTHER" id="PTHR23028">
    <property type="entry name" value="ACETYLTRANSFERASE"/>
    <property type="match status" value="1"/>
</dbReference>
<evidence type="ECO:0000259" key="2">
    <source>
        <dbReference type="Pfam" id="PF01757"/>
    </source>
</evidence>
<keyword evidence="3" id="KW-0808">Transferase</keyword>
<keyword evidence="1" id="KW-0812">Transmembrane</keyword>
<keyword evidence="1" id="KW-1133">Transmembrane helix</keyword>
<keyword evidence="1" id="KW-0472">Membrane</keyword>
<gene>
    <name evidence="3" type="ORF">BSZ18_03925</name>
</gene>
<organism evidence="3 4">
    <name type="scientific">Bradyrhizobium canariense</name>
    <dbReference type="NCBI Taxonomy" id="255045"/>
    <lineage>
        <taxon>Bacteria</taxon>
        <taxon>Pseudomonadati</taxon>
        <taxon>Pseudomonadota</taxon>
        <taxon>Alphaproteobacteria</taxon>
        <taxon>Hyphomicrobiales</taxon>
        <taxon>Nitrobacteraceae</taxon>
        <taxon>Bradyrhizobium</taxon>
    </lineage>
</organism>
<accession>A0A1X3G4A4</accession>
<dbReference type="InterPro" id="IPR002656">
    <property type="entry name" value="Acyl_transf_3_dom"/>
</dbReference>
<feature type="transmembrane region" description="Helical" evidence="1">
    <location>
        <begin position="83"/>
        <end position="102"/>
    </location>
</feature>
<feature type="transmembrane region" description="Helical" evidence="1">
    <location>
        <begin position="136"/>
        <end position="154"/>
    </location>
</feature>
<feature type="transmembrane region" description="Helical" evidence="1">
    <location>
        <begin position="314"/>
        <end position="334"/>
    </location>
</feature>